<comment type="similarity">
    <text evidence="2">Belongs to the centrin family.</text>
</comment>
<accession>A0A1R2CKM1</accession>
<comment type="function">
    <text evidence="7">Plays a fundamental role in microtubule organizing center structure and function. Component of the infraciliary lattice (ICL) and the ciliary basal bodies.</text>
</comment>
<name>A0A1R2CKM1_9CILI</name>
<dbReference type="OrthoDB" id="26525at2759"/>
<keyword evidence="5" id="KW-0106">Calcium</keyword>
<dbReference type="InterPro" id="IPR050230">
    <property type="entry name" value="CALM/Myosin/TropC-like"/>
</dbReference>
<evidence type="ECO:0000256" key="5">
    <source>
        <dbReference type="ARBA" id="ARBA00022837"/>
    </source>
</evidence>
<dbReference type="InterPro" id="IPR002048">
    <property type="entry name" value="EF_hand_dom"/>
</dbReference>
<evidence type="ECO:0000313" key="9">
    <source>
        <dbReference type="EMBL" id="OMJ89547.1"/>
    </source>
</evidence>
<evidence type="ECO:0000256" key="7">
    <source>
        <dbReference type="ARBA" id="ARBA00025692"/>
    </source>
</evidence>
<keyword evidence="3" id="KW-0963">Cytoplasm</keyword>
<dbReference type="SUPFAM" id="SSF47473">
    <property type="entry name" value="EF-hand"/>
    <property type="match status" value="1"/>
</dbReference>
<evidence type="ECO:0000259" key="8">
    <source>
        <dbReference type="PROSITE" id="PS50222"/>
    </source>
</evidence>
<dbReference type="InterPro" id="IPR018247">
    <property type="entry name" value="EF_Hand_1_Ca_BS"/>
</dbReference>
<sequence>MIPIEERQDCIDIFGLLDNNRNNTIDIKELGTGLRTLGLNPSMSEIKSMMEKFDNDRTNTLTFDEFIELYINSLSNKSKREEEIREQFRKMDKNGDGKLSCEELKELLMEGNEAFSDEELKMVFEEFDKNNDGNIDISELLEALIGN</sequence>
<dbReference type="PANTHER" id="PTHR23048">
    <property type="entry name" value="MYOSIN LIGHT CHAIN 1, 3"/>
    <property type="match status" value="1"/>
</dbReference>
<feature type="domain" description="EF-hand" evidence="8">
    <location>
        <begin position="5"/>
        <end position="40"/>
    </location>
</feature>
<feature type="domain" description="EF-hand" evidence="8">
    <location>
        <begin position="41"/>
        <end position="76"/>
    </location>
</feature>
<dbReference type="InterPro" id="IPR011992">
    <property type="entry name" value="EF-hand-dom_pair"/>
</dbReference>
<evidence type="ECO:0000256" key="6">
    <source>
        <dbReference type="ARBA" id="ARBA00023212"/>
    </source>
</evidence>
<evidence type="ECO:0000256" key="2">
    <source>
        <dbReference type="ARBA" id="ARBA00005253"/>
    </source>
</evidence>
<feature type="domain" description="EF-hand" evidence="8">
    <location>
        <begin position="115"/>
        <end position="147"/>
    </location>
</feature>
<dbReference type="Gene3D" id="1.10.238.10">
    <property type="entry name" value="EF-hand"/>
    <property type="match status" value="1"/>
</dbReference>
<comment type="caution">
    <text evidence="9">The sequence shown here is derived from an EMBL/GenBank/DDBJ whole genome shotgun (WGS) entry which is preliminary data.</text>
</comment>
<dbReference type="SMART" id="SM00054">
    <property type="entry name" value="EFh"/>
    <property type="match status" value="4"/>
</dbReference>
<keyword evidence="6" id="KW-0206">Cytoskeleton</keyword>
<dbReference type="PROSITE" id="PS50222">
    <property type="entry name" value="EF_HAND_2"/>
    <property type="match status" value="4"/>
</dbReference>
<dbReference type="PROSITE" id="PS00018">
    <property type="entry name" value="EF_HAND_1"/>
    <property type="match status" value="4"/>
</dbReference>
<feature type="domain" description="EF-hand" evidence="8">
    <location>
        <begin position="79"/>
        <end position="114"/>
    </location>
</feature>
<reference evidence="9 10" key="1">
    <citation type="submission" date="2016-11" db="EMBL/GenBank/DDBJ databases">
        <title>The macronuclear genome of Stentor coeruleus: a giant cell with tiny introns.</title>
        <authorList>
            <person name="Slabodnick M."/>
            <person name="Ruby J.G."/>
            <person name="Reiff S.B."/>
            <person name="Swart E.C."/>
            <person name="Gosai S."/>
            <person name="Prabakaran S."/>
            <person name="Witkowska E."/>
            <person name="Larue G.E."/>
            <person name="Fisher S."/>
            <person name="Freeman R.M."/>
            <person name="Gunawardena J."/>
            <person name="Chu W."/>
            <person name="Stover N.A."/>
            <person name="Gregory B.D."/>
            <person name="Nowacki M."/>
            <person name="Derisi J."/>
            <person name="Roy S.W."/>
            <person name="Marshall W.F."/>
            <person name="Sood P."/>
        </authorList>
    </citation>
    <scope>NUCLEOTIDE SEQUENCE [LARGE SCALE GENOMIC DNA]</scope>
    <source>
        <strain evidence="9">WM001</strain>
    </source>
</reference>
<keyword evidence="4" id="KW-0677">Repeat</keyword>
<organism evidence="9 10">
    <name type="scientific">Stentor coeruleus</name>
    <dbReference type="NCBI Taxonomy" id="5963"/>
    <lineage>
        <taxon>Eukaryota</taxon>
        <taxon>Sar</taxon>
        <taxon>Alveolata</taxon>
        <taxon>Ciliophora</taxon>
        <taxon>Postciliodesmatophora</taxon>
        <taxon>Heterotrichea</taxon>
        <taxon>Heterotrichida</taxon>
        <taxon>Stentoridae</taxon>
        <taxon>Stentor</taxon>
    </lineage>
</organism>
<dbReference type="Pfam" id="PF13499">
    <property type="entry name" value="EF-hand_7"/>
    <property type="match status" value="2"/>
</dbReference>
<dbReference type="EMBL" id="MPUH01000123">
    <property type="protein sequence ID" value="OMJ89547.1"/>
    <property type="molecule type" value="Genomic_DNA"/>
</dbReference>
<gene>
    <name evidence="9" type="ORF">SteCoe_8247</name>
</gene>
<dbReference type="GO" id="GO:0016460">
    <property type="term" value="C:myosin II complex"/>
    <property type="evidence" value="ECO:0007669"/>
    <property type="project" value="TreeGrafter"/>
</dbReference>
<dbReference type="FunFam" id="1.10.238.10:FF:000001">
    <property type="entry name" value="Calmodulin 1"/>
    <property type="match status" value="1"/>
</dbReference>
<comment type="subcellular location">
    <subcellularLocation>
        <location evidence="1">Cytoplasm</location>
        <location evidence="1">Cytoskeleton</location>
    </subcellularLocation>
</comment>
<evidence type="ECO:0000313" key="10">
    <source>
        <dbReference type="Proteomes" id="UP000187209"/>
    </source>
</evidence>
<protein>
    <recommendedName>
        <fullName evidence="8">EF-hand domain-containing protein</fullName>
    </recommendedName>
</protein>
<proteinExistence type="inferred from homology"/>
<evidence type="ECO:0000256" key="1">
    <source>
        <dbReference type="ARBA" id="ARBA00004245"/>
    </source>
</evidence>
<dbReference type="GO" id="GO:0005509">
    <property type="term" value="F:calcium ion binding"/>
    <property type="evidence" value="ECO:0007669"/>
    <property type="project" value="InterPro"/>
</dbReference>
<evidence type="ECO:0000256" key="3">
    <source>
        <dbReference type="ARBA" id="ARBA00022490"/>
    </source>
</evidence>
<keyword evidence="10" id="KW-1185">Reference proteome</keyword>
<dbReference type="Proteomes" id="UP000187209">
    <property type="component" value="Unassembled WGS sequence"/>
</dbReference>
<dbReference type="PANTHER" id="PTHR23048:SF59">
    <property type="entry name" value="EF-HAND SUPERFAMILY PROTEIN"/>
    <property type="match status" value="1"/>
</dbReference>
<dbReference type="AlphaFoldDB" id="A0A1R2CKM1"/>
<evidence type="ECO:0000256" key="4">
    <source>
        <dbReference type="ARBA" id="ARBA00022737"/>
    </source>
</evidence>